<dbReference type="Gene3D" id="1.25.40.10">
    <property type="entry name" value="Tetratricopeptide repeat domain"/>
    <property type="match status" value="1"/>
</dbReference>
<dbReference type="SUPFAM" id="SSF56112">
    <property type="entry name" value="Protein kinase-like (PK-like)"/>
    <property type="match status" value="1"/>
</dbReference>
<evidence type="ECO:0000256" key="3">
    <source>
        <dbReference type="ARBA" id="ARBA00022741"/>
    </source>
</evidence>
<organism evidence="8 9">
    <name type="scientific">Hyalella azteca</name>
    <name type="common">Amphipod</name>
    <dbReference type="NCBI Taxonomy" id="294128"/>
    <lineage>
        <taxon>Eukaryota</taxon>
        <taxon>Metazoa</taxon>
        <taxon>Ecdysozoa</taxon>
        <taxon>Arthropoda</taxon>
        <taxon>Crustacea</taxon>
        <taxon>Multicrustacea</taxon>
        <taxon>Malacostraca</taxon>
        <taxon>Eumalacostraca</taxon>
        <taxon>Peracarida</taxon>
        <taxon>Amphipoda</taxon>
        <taxon>Senticaudata</taxon>
        <taxon>Talitrida</taxon>
        <taxon>Talitroidea</taxon>
        <taxon>Hyalellidae</taxon>
        <taxon>Hyalella</taxon>
    </lineage>
</organism>
<feature type="region of interest" description="Disordered" evidence="6">
    <location>
        <begin position="339"/>
        <end position="362"/>
    </location>
</feature>
<feature type="compositionally biased region" description="Basic residues" evidence="6">
    <location>
        <begin position="421"/>
        <end position="430"/>
    </location>
</feature>
<dbReference type="GeneID" id="108670437"/>
<dbReference type="Gene3D" id="3.30.200.20">
    <property type="entry name" value="Phosphorylase Kinase, domain 1"/>
    <property type="match status" value="2"/>
</dbReference>
<feature type="region of interest" description="Disordered" evidence="6">
    <location>
        <begin position="476"/>
        <end position="495"/>
    </location>
</feature>
<sequence length="756" mass="85230">MGLAERSISESSDDIVIRPLELADLQRGISSDEPQESPRRKRDGENLDACFGLLGSQDKFFSVVYGLSKKDGHSAKHKMLARMAWKNAYNKVKAMRDPWEKFDIAQFRMEKARRHRYKALQKKWVTDEVLVKMDTAPFSHGAMRECFRMKKLSNFCHDDWSKAHNYVAKRYMNEATPPQTYYDDVKLQMDAKLWGEEYNRHNPPKKVDIFQMAVLELLERPGCPLFHVEHFIEGSYVKYNSNSGYVSSSKMRMTPHAFSHFTFERSGHELIVVDVQGVGDLYTDPQIHTAHGTEYGDGNLGTRGMALFFHSHVCNSICHSLGLSQFDLAPSEITKLQRQNRTSVSSKTRVRGTEEHVTLPTEEQRLDLNEYLRQRSQSSGCSTQEDDNIIADLNIASCESLDESVDESEDSAVAMSASRPRFARGPRIARRLSNPPGDEAPKDAGRRRRSGNSESAIQAQQTLLLAEADRQSAESLGVPSICNPPQPRLRFDSSSSECDSITRADMVNQEHEMKKFSAMVTRRSRPSRIMSPELQRDFLLALDVPRHDSVNIILGQVHLDMAKYYELNRFNEEGENYDRDAAVFHVMQAAHCGLVEGLLAAAQLLLGLPHYILPDTELSEAERDQVLGFAFLEEACRAGDRWSIIYVATALEQGIALPPGRSRNWVVADVLYERALTGSGEDDEGGYDAVMETPNYLLKARQAAMYLQGGHGLIKDPNRAGELYSEAAQLATEAMKGKLAAKYYMDAELAWGECEE</sequence>
<dbReference type="Gene3D" id="3.20.200.10">
    <property type="entry name" value="MHCK/EF2 kinase"/>
    <property type="match status" value="1"/>
</dbReference>
<dbReference type="FunFam" id="3.20.200.10:FF:000002">
    <property type="entry name" value="Eukaryotic elongation factor 2 kinase"/>
    <property type="match status" value="1"/>
</dbReference>
<dbReference type="SUPFAM" id="SSF81901">
    <property type="entry name" value="HCP-like"/>
    <property type="match status" value="1"/>
</dbReference>
<keyword evidence="5" id="KW-0067">ATP-binding</keyword>
<evidence type="ECO:0000313" key="8">
    <source>
        <dbReference type="Proteomes" id="UP000694843"/>
    </source>
</evidence>
<dbReference type="SMART" id="SM00811">
    <property type="entry name" value="Alpha_kinase"/>
    <property type="match status" value="1"/>
</dbReference>
<dbReference type="PROSITE" id="PS51158">
    <property type="entry name" value="ALPHA_KINASE"/>
    <property type="match status" value="1"/>
</dbReference>
<gene>
    <name evidence="9" type="primary">LOC108670437</name>
</gene>
<keyword evidence="8" id="KW-1185">Reference proteome</keyword>
<dbReference type="InterPro" id="IPR047588">
    <property type="entry name" value="eEF2K_a_kinase_dom"/>
</dbReference>
<dbReference type="RefSeq" id="XP_018013400.1">
    <property type="nucleotide sequence ID" value="XM_018157911.2"/>
</dbReference>
<feature type="region of interest" description="Disordered" evidence="6">
    <location>
        <begin position="407"/>
        <end position="457"/>
    </location>
</feature>
<name>A0A8B7NIE0_HYAAZ</name>
<dbReference type="OrthoDB" id="301415at2759"/>
<keyword evidence="9" id="KW-0251">Elongation factor</keyword>
<dbReference type="Pfam" id="PF02816">
    <property type="entry name" value="Alpha_kinase"/>
    <property type="match status" value="1"/>
</dbReference>
<evidence type="ECO:0000256" key="5">
    <source>
        <dbReference type="ARBA" id="ARBA00022840"/>
    </source>
</evidence>
<evidence type="ECO:0000256" key="1">
    <source>
        <dbReference type="ARBA" id="ARBA00022527"/>
    </source>
</evidence>
<evidence type="ECO:0000256" key="4">
    <source>
        <dbReference type="ARBA" id="ARBA00022777"/>
    </source>
</evidence>
<dbReference type="Proteomes" id="UP000694843">
    <property type="component" value="Unplaced"/>
</dbReference>
<keyword evidence="3" id="KW-0547">Nucleotide-binding</keyword>
<dbReference type="InterPro" id="IPR004166">
    <property type="entry name" value="a-kinase_dom"/>
</dbReference>
<evidence type="ECO:0000259" key="7">
    <source>
        <dbReference type="PROSITE" id="PS51158"/>
    </source>
</evidence>
<keyword evidence="4 9" id="KW-0418">Kinase</keyword>
<dbReference type="GO" id="GO:0005524">
    <property type="term" value="F:ATP binding"/>
    <property type="evidence" value="ECO:0007669"/>
    <property type="project" value="UniProtKB-KW"/>
</dbReference>
<dbReference type="PANTHER" id="PTHR45992:SF2">
    <property type="entry name" value="EUKARYOTIC ELONGATION FACTOR 2 KINASE"/>
    <property type="match status" value="1"/>
</dbReference>
<evidence type="ECO:0000256" key="6">
    <source>
        <dbReference type="SAM" id="MobiDB-lite"/>
    </source>
</evidence>
<protein>
    <submittedName>
        <fullName evidence="9">Eukaryotic elongation factor 2 kinase isoform X1</fullName>
    </submittedName>
</protein>
<dbReference type="InterPro" id="IPR011009">
    <property type="entry name" value="Kinase-like_dom_sf"/>
</dbReference>
<dbReference type="InterPro" id="IPR011990">
    <property type="entry name" value="TPR-like_helical_dom_sf"/>
</dbReference>
<dbReference type="OMA" id="CLQMEAK"/>
<dbReference type="AlphaFoldDB" id="A0A8B7NIE0"/>
<evidence type="ECO:0000256" key="2">
    <source>
        <dbReference type="ARBA" id="ARBA00022679"/>
    </source>
</evidence>
<dbReference type="CDD" id="cd16967">
    <property type="entry name" value="Alpha_kinase_eEF2K"/>
    <property type="match status" value="1"/>
</dbReference>
<feature type="compositionally biased region" description="Basic and acidic residues" evidence="6">
    <location>
        <begin position="351"/>
        <end position="362"/>
    </location>
</feature>
<dbReference type="KEGG" id="hazt:108670437"/>
<proteinExistence type="predicted"/>
<keyword evidence="2" id="KW-0808">Transferase</keyword>
<dbReference type="GO" id="GO:1903013">
    <property type="term" value="P:response to differentiation-inducing factor 1"/>
    <property type="evidence" value="ECO:0007669"/>
    <property type="project" value="TreeGrafter"/>
</dbReference>
<dbReference type="GO" id="GO:0004686">
    <property type="term" value="F:elongation factor-2 kinase activity"/>
    <property type="evidence" value="ECO:0007669"/>
    <property type="project" value="InterPro"/>
</dbReference>
<dbReference type="GO" id="GO:0003746">
    <property type="term" value="F:translation elongation factor activity"/>
    <property type="evidence" value="ECO:0007669"/>
    <property type="project" value="UniProtKB-KW"/>
</dbReference>
<reference evidence="9" key="1">
    <citation type="submission" date="2025-08" db="UniProtKB">
        <authorList>
            <consortium name="RefSeq"/>
        </authorList>
    </citation>
    <scope>IDENTIFICATION</scope>
    <source>
        <tissue evidence="9">Whole organism</tissue>
    </source>
</reference>
<evidence type="ECO:0000313" key="9">
    <source>
        <dbReference type="RefSeq" id="XP_018013400.1"/>
    </source>
</evidence>
<dbReference type="PANTHER" id="PTHR45992">
    <property type="entry name" value="EUKARYOTIC ELONGATION FACTOR 2 KINASE-RELATED"/>
    <property type="match status" value="1"/>
</dbReference>
<keyword evidence="1" id="KW-0723">Serine/threonine-protein kinase</keyword>
<accession>A0A8B7NIE0</accession>
<feature type="domain" description="Alpha-type protein kinase" evidence="7">
    <location>
        <begin position="116"/>
        <end position="326"/>
    </location>
</feature>
<dbReference type="GO" id="GO:0031037">
    <property type="term" value="P:myosin II filament disassembly"/>
    <property type="evidence" value="ECO:0007669"/>
    <property type="project" value="TreeGrafter"/>
</dbReference>
<dbReference type="InterPro" id="IPR051852">
    <property type="entry name" value="Alpha-type_PK"/>
</dbReference>
<keyword evidence="9" id="KW-0648">Protein biosynthesis</keyword>